<feature type="transmembrane region" description="Helical" evidence="1">
    <location>
        <begin position="159"/>
        <end position="178"/>
    </location>
</feature>
<comment type="caution">
    <text evidence="3">The sequence shown here is derived from an EMBL/GenBank/DDBJ whole genome shotgun (WGS) entry which is preliminary data.</text>
</comment>
<feature type="transmembrane region" description="Helical" evidence="1">
    <location>
        <begin position="48"/>
        <end position="67"/>
    </location>
</feature>
<dbReference type="Proteomes" id="UP000579647">
    <property type="component" value="Unassembled WGS sequence"/>
</dbReference>
<dbReference type="InterPro" id="IPR003675">
    <property type="entry name" value="Rce1/LyrA-like_dom"/>
</dbReference>
<dbReference type="InterPro" id="IPR052710">
    <property type="entry name" value="CAAX_protease"/>
</dbReference>
<keyword evidence="1" id="KW-0472">Membrane</keyword>
<keyword evidence="1" id="KW-1133">Transmembrane helix</keyword>
<sequence length="263" mass="27010">MAASANPAGSRPRPRDGALLWCLVVPVLVVGAYIGLGLAAAGLVADPITATVVLGVVVTLVVGLLRWRRPAWFAYEPAPVPLESRSGAVRFWAGVAGAGLLAFLAGQTMGLWLYLVFGSPGFEAQAASRHAAGVMAIILVLLVSPLSEEVLFRGVLYPLLRRRAAVVVAVAVQAAAFAIMHANIVQTASVLPLAVLLAIVYERTRGLVPVVLVHIGFNLAAALVPPAWLGFLAHPLAVIPLGVAFGLVLAGLAPGRATGGPAA</sequence>
<organism evidence="3 4">
    <name type="scientific">Nocardiopsis metallicus</name>
    <dbReference type="NCBI Taxonomy" id="179819"/>
    <lineage>
        <taxon>Bacteria</taxon>
        <taxon>Bacillati</taxon>
        <taxon>Actinomycetota</taxon>
        <taxon>Actinomycetes</taxon>
        <taxon>Streptosporangiales</taxon>
        <taxon>Nocardiopsidaceae</taxon>
        <taxon>Nocardiopsis</taxon>
    </lineage>
</organism>
<feature type="transmembrane region" description="Helical" evidence="1">
    <location>
        <begin position="234"/>
        <end position="253"/>
    </location>
</feature>
<feature type="transmembrane region" description="Helical" evidence="1">
    <location>
        <begin position="18"/>
        <end position="42"/>
    </location>
</feature>
<dbReference type="AlphaFoldDB" id="A0A840WEG9"/>
<accession>A0A840WEG9</accession>
<protein>
    <recommendedName>
        <fullName evidence="2">CAAX prenyl protease 2/Lysostaphin resistance protein A-like domain-containing protein</fullName>
    </recommendedName>
</protein>
<evidence type="ECO:0000313" key="3">
    <source>
        <dbReference type="EMBL" id="MBB5491411.1"/>
    </source>
</evidence>
<feature type="transmembrane region" description="Helical" evidence="1">
    <location>
        <begin position="208"/>
        <end position="228"/>
    </location>
</feature>
<dbReference type="EMBL" id="JACHDO010000001">
    <property type="protein sequence ID" value="MBB5491411.1"/>
    <property type="molecule type" value="Genomic_DNA"/>
</dbReference>
<evidence type="ECO:0000256" key="1">
    <source>
        <dbReference type="SAM" id="Phobius"/>
    </source>
</evidence>
<keyword evidence="1" id="KW-0812">Transmembrane</keyword>
<feature type="transmembrane region" description="Helical" evidence="1">
    <location>
        <begin position="88"/>
        <end position="115"/>
    </location>
</feature>
<reference evidence="3 4" key="1">
    <citation type="submission" date="2020-08" db="EMBL/GenBank/DDBJ databases">
        <title>Sequencing the genomes of 1000 actinobacteria strains.</title>
        <authorList>
            <person name="Klenk H.-P."/>
        </authorList>
    </citation>
    <scope>NUCLEOTIDE SEQUENCE [LARGE SCALE GENOMIC DNA]</scope>
    <source>
        <strain evidence="3 4">DSM 44598</strain>
    </source>
</reference>
<proteinExistence type="predicted"/>
<name>A0A840WEG9_9ACTN</name>
<dbReference type="PANTHER" id="PTHR36435">
    <property type="entry name" value="SLR1288 PROTEIN"/>
    <property type="match status" value="1"/>
</dbReference>
<dbReference type="Pfam" id="PF02517">
    <property type="entry name" value="Rce1-like"/>
    <property type="match status" value="1"/>
</dbReference>
<keyword evidence="4" id="KW-1185">Reference proteome</keyword>
<feature type="transmembrane region" description="Helical" evidence="1">
    <location>
        <begin position="127"/>
        <end position="147"/>
    </location>
</feature>
<feature type="domain" description="CAAX prenyl protease 2/Lysostaphin resistance protein A-like" evidence="2">
    <location>
        <begin position="134"/>
        <end position="219"/>
    </location>
</feature>
<feature type="transmembrane region" description="Helical" evidence="1">
    <location>
        <begin position="184"/>
        <end position="201"/>
    </location>
</feature>
<dbReference type="GO" id="GO:0080120">
    <property type="term" value="P:CAAX-box protein maturation"/>
    <property type="evidence" value="ECO:0007669"/>
    <property type="project" value="UniProtKB-ARBA"/>
</dbReference>
<dbReference type="RefSeq" id="WP_184365109.1">
    <property type="nucleotide sequence ID" value="NZ_BAAAKM010000133.1"/>
</dbReference>
<evidence type="ECO:0000313" key="4">
    <source>
        <dbReference type="Proteomes" id="UP000579647"/>
    </source>
</evidence>
<evidence type="ECO:0000259" key="2">
    <source>
        <dbReference type="Pfam" id="PF02517"/>
    </source>
</evidence>
<gene>
    <name evidence="3" type="ORF">HNR07_002548</name>
</gene>
<dbReference type="PANTHER" id="PTHR36435:SF1">
    <property type="entry name" value="CAAX AMINO TERMINAL PROTEASE FAMILY PROTEIN"/>
    <property type="match status" value="1"/>
</dbReference>
<dbReference type="GO" id="GO:0004175">
    <property type="term" value="F:endopeptidase activity"/>
    <property type="evidence" value="ECO:0007669"/>
    <property type="project" value="UniProtKB-ARBA"/>
</dbReference>